<dbReference type="RefSeq" id="WP_048930804.1">
    <property type="nucleotide sequence ID" value="NZ_KQ235882.1"/>
</dbReference>
<keyword evidence="2" id="KW-0560">Oxidoreductase</keyword>
<evidence type="ECO:0008006" key="6">
    <source>
        <dbReference type="Google" id="ProtNLM"/>
    </source>
</evidence>
<dbReference type="OrthoDB" id="9803333at2"/>
<reference evidence="4 5" key="1">
    <citation type="submission" date="2011-04" db="EMBL/GenBank/DDBJ databases">
        <title>The Genome Sequence of Clostridium citroniae WAL-19142.</title>
        <authorList>
            <consortium name="The Broad Institute Genome Sequencing Platform"/>
            <person name="Earl A."/>
            <person name="Ward D."/>
            <person name="Feldgarden M."/>
            <person name="Gevers D."/>
            <person name="Warren Y.A."/>
            <person name="Tyrrell K.L."/>
            <person name="Citron D.M."/>
            <person name="Goldstein E.J."/>
            <person name="Daigneault M."/>
            <person name="Allen-Vercoe E."/>
            <person name="Young S.K."/>
            <person name="Zeng Q."/>
            <person name="Gargeya S."/>
            <person name="Fitzgerald M."/>
            <person name="Haas B."/>
            <person name="Abouelleil A."/>
            <person name="Alvarado L."/>
            <person name="Arachchi H.M."/>
            <person name="Berlin A."/>
            <person name="Brown A."/>
            <person name="Chapman S.B."/>
            <person name="Chen Z."/>
            <person name="Dunbar C."/>
            <person name="Freedman E."/>
            <person name="Gearin G."/>
            <person name="Gellesch M."/>
            <person name="Goldberg J."/>
            <person name="Griggs A."/>
            <person name="Gujja S."/>
            <person name="Heilman E.R."/>
            <person name="Heiman D."/>
            <person name="Howarth C."/>
            <person name="Larson L."/>
            <person name="Lui A."/>
            <person name="MacDonald P.J."/>
            <person name="Mehta T."/>
            <person name="Montmayeur A."/>
            <person name="Murphy C."/>
            <person name="Neiman D."/>
            <person name="Pearson M."/>
            <person name="Priest M."/>
            <person name="Roberts A."/>
            <person name="Saif S."/>
            <person name="Shea T."/>
            <person name="Shenoy N."/>
            <person name="Sisk P."/>
            <person name="Stolte C."/>
            <person name="Sykes S."/>
            <person name="White J."/>
            <person name="Yandava C."/>
            <person name="Wortman J."/>
            <person name="Nusbaum C."/>
            <person name="Birren B."/>
        </authorList>
    </citation>
    <scope>NUCLEOTIDE SEQUENCE [LARGE SCALE GENOMIC DNA]</scope>
    <source>
        <strain evidence="4 5">WAL-19142</strain>
    </source>
</reference>
<dbReference type="Proteomes" id="UP000037392">
    <property type="component" value="Unassembled WGS sequence"/>
</dbReference>
<dbReference type="PATRIC" id="fig|742734.4.peg.5001"/>
<gene>
    <name evidence="4" type="ORF">HMPREF9470_04667</name>
</gene>
<dbReference type="SUPFAM" id="SSF51735">
    <property type="entry name" value="NAD(P)-binding Rossmann-fold domains"/>
    <property type="match status" value="1"/>
</dbReference>
<evidence type="ECO:0000256" key="1">
    <source>
        <dbReference type="ARBA" id="ARBA00006484"/>
    </source>
</evidence>
<dbReference type="Gene3D" id="3.40.50.720">
    <property type="entry name" value="NAD(P)-binding Rossmann-like Domain"/>
    <property type="match status" value="1"/>
</dbReference>
<dbReference type="AlphaFoldDB" id="A0A0J9BPF6"/>
<dbReference type="InterPro" id="IPR002347">
    <property type="entry name" value="SDR_fam"/>
</dbReference>
<dbReference type="PRINTS" id="PR00081">
    <property type="entry name" value="GDHRDH"/>
</dbReference>
<proteinExistence type="inferred from homology"/>
<dbReference type="PRINTS" id="PR00080">
    <property type="entry name" value="SDRFAMILY"/>
</dbReference>
<evidence type="ECO:0000256" key="3">
    <source>
        <dbReference type="ARBA" id="ARBA00023221"/>
    </source>
</evidence>
<evidence type="ECO:0000256" key="2">
    <source>
        <dbReference type="ARBA" id="ARBA00023002"/>
    </source>
</evidence>
<dbReference type="EMBL" id="ADLK01000035">
    <property type="protein sequence ID" value="KMW15007.1"/>
    <property type="molecule type" value="Genomic_DNA"/>
</dbReference>
<dbReference type="PANTHER" id="PTHR42879">
    <property type="entry name" value="3-OXOACYL-(ACYL-CARRIER-PROTEIN) REDUCTASE"/>
    <property type="match status" value="1"/>
</dbReference>
<organism evidence="4 5">
    <name type="scientific">[Clostridium] citroniae WAL-19142</name>
    <dbReference type="NCBI Taxonomy" id="742734"/>
    <lineage>
        <taxon>Bacteria</taxon>
        <taxon>Bacillati</taxon>
        <taxon>Bacillota</taxon>
        <taxon>Clostridia</taxon>
        <taxon>Lachnospirales</taxon>
        <taxon>Lachnospiraceae</taxon>
        <taxon>Enterocloster</taxon>
    </lineage>
</organism>
<dbReference type="InterPro" id="IPR036291">
    <property type="entry name" value="NAD(P)-bd_dom_sf"/>
</dbReference>
<evidence type="ECO:0000313" key="4">
    <source>
        <dbReference type="EMBL" id="KMW15007.1"/>
    </source>
</evidence>
<keyword evidence="3" id="KW-0443">Lipid metabolism</keyword>
<dbReference type="NCBIfam" id="NF005559">
    <property type="entry name" value="PRK07231.1"/>
    <property type="match status" value="1"/>
</dbReference>
<dbReference type="InterPro" id="IPR050259">
    <property type="entry name" value="SDR"/>
</dbReference>
<dbReference type="Pfam" id="PF13561">
    <property type="entry name" value="adh_short_C2"/>
    <property type="match status" value="1"/>
</dbReference>
<dbReference type="GO" id="GO:0008206">
    <property type="term" value="P:bile acid metabolic process"/>
    <property type="evidence" value="ECO:0007669"/>
    <property type="project" value="UniProtKB-ARBA"/>
</dbReference>
<keyword evidence="3" id="KW-0753">Steroid metabolism</keyword>
<comment type="caution">
    <text evidence="4">The sequence shown here is derived from an EMBL/GenBank/DDBJ whole genome shotgun (WGS) entry which is preliminary data.</text>
</comment>
<name>A0A0J9BPF6_9FIRM</name>
<protein>
    <recommendedName>
        <fullName evidence="6">3-oxoacyl-[acyl-carrier-protein] reductase</fullName>
    </recommendedName>
</protein>
<dbReference type="GO" id="GO:0016491">
    <property type="term" value="F:oxidoreductase activity"/>
    <property type="evidence" value="ECO:0007669"/>
    <property type="project" value="UniProtKB-KW"/>
</dbReference>
<sequence>MDGQNLSGKVALVTGSTSGIGRGIALELARQGAYVLVTGRRHQRIQETIRMIREMGGDARGCPLDVTDKDEIFRFFNTFVKETGIDIFVNNAGITTVKDFLENTSDEIESICRTNLLGAVYCTQQAARLMTDQKRGGTIIMITSCNAHAPLPGQSFYSAIKCALEGLVKGIAWELAPYRIRVNAVAPGAVVSELTGIKTEEEQTAAGKGIPIPRMGQPDEIGKAVCFLASDDASYITGTSLLVDGGIILRNA</sequence>
<dbReference type="CDD" id="cd05233">
    <property type="entry name" value="SDR_c"/>
    <property type="match status" value="1"/>
</dbReference>
<dbReference type="FunFam" id="3.40.50.720:FF:000084">
    <property type="entry name" value="Short-chain dehydrogenase reductase"/>
    <property type="match status" value="1"/>
</dbReference>
<comment type="similarity">
    <text evidence="1">Belongs to the short-chain dehydrogenases/reductases (SDR) family.</text>
</comment>
<accession>A0A0J9BPF6</accession>
<evidence type="ECO:0000313" key="5">
    <source>
        <dbReference type="Proteomes" id="UP000037392"/>
    </source>
</evidence>
<dbReference type="GeneID" id="93164015"/>